<reference evidence="7 8" key="1">
    <citation type="submission" date="2025-05" db="UniProtKB">
        <authorList>
            <consortium name="RefSeq"/>
        </authorList>
    </citation>
    <scope>IDENTIFICATION</scope>
    <source>
        <tissue evidence="7 8">Muscle</tissue>
    </source>
</reference>
<organism evidence="6 7">
    <name type="scientific">Limulus polyphemus</name>
    <name type="common">Atlantic horseshoe crab</name>
    <dbReference type="NCBI Taxonomy" id="6850"/>
    <lineage>
        <taxon>Eukaryota</taxon>
        <taxon>Metazoa</taxon>
        <taxon>Ecdysozoa</taxon>
        <taxon>Arthropoda</taxon>
        <taxon>Chelicerata</taxon>
        <taxon>Merostomata</taxon>
        <taxon>Xiphosura</taxon>
        <taxon>Limulidae</taxon>
        <taxon>Limulus</taxon>
    </lineage>
</organism>
<proteinExistence type="inferred from homology"/>
<feature type="domain" description="CP-type G" evidence="5">
    <location>
        <begin position="35"/>
        <end position="208"/>
    </location>
</feature>
<keyword evidence="1 4" id="KW-0547">Nucleotide-binding</keyword>
<dbReference type="RefSeq" id="XP_022239622.1">
    <property type="nucleotide sequence ID" value="XM_022383914.1"/>
</dbReference>
<dbReference type="SUPFAM" id="SSF52540">
    <property type="entry name" value="P-loop containing nucleoside triphosphate hydrolases"/>
    <property type="match status" value="1"/>
</dbReference>
<evidence type="ECO:0000313" key="8">
    <source>
        <dbReference type="RefSeq" id="XP_022239622.1"/>
    </source>
</evidence>
<dbReference type="Gene3D" id="3.40.50.300">
    <property type="entry name" value="P-loop containing nucleotide triphosphate hydrolases"/>
    <property type="match status" value="1"/>
</dbReference>
<evidence type="ECO:0000256" key="2">
    <source>
        <dbReference type="ARBA" id="ARBA00023134"/>
    </source>
</evidence>
<evidence type="ECO:0000256" key="1">
    <source>
        <dbReference type="ARBA" id="ARBA00022741"/>
    </source>
</evidence>
<keyword evidence="4" id="KW-0496">Mitochondrion</keyword>
<comment type="similarity">
    <text evidence="4">Belongs to the TRAFAC class YlqF/YawG GTPase family. MTG1 subfamily.</text>
</comment>
<dbReference type="InterPro" id="IPR016478">
    <property type="entry name" value="GTPase_MTG1"/>
</dbReference>
<dbReference type="PROSITE" id="PS51721">
    <property type="entry name" value="G_CP"/>
    <property type="match status" value="1"/>
</dbReference>
<evidence type="ECO:0000313" key="6">
    <source>
        <dbReference type="Proteomes" id="UP000694941"/>
    </source>
</evidence>
<dbReference type="InterPro" id="IPR027417">
    <property type="entry name" value="P-loop_NTPase"/>
</dbReference>
<name>A0ABM1S7L6_LIMPO</name>
<dbReference type="InterPro" id="IPR006073">
    <property type="entry name" value="GTP-bd"/>
</dbReference>
<dbReference type="CDD" id="cd01856">
    <property type="entry name" value="YlqF"/>
    <property type="match status" value="1"/>
</dbReference>
<evidence type="ECO:0000256" key="3">
    <source>
        <dbReference type="ARBA" id="ARBA00045284"/>
    </source>
</evidence>
<evidence type="ECO:0000259" key="5">
    <source>
        <dbReference type="PROSITE" id="PS51721"/>
    </source>
</evidence>
<dbReference type="Gene3D" id="1.10.1580.10">
    <property type="match status" value="1"/>
</dbReference>
<evidence type="ECO:0000313" key="7">
    <source>
        <dbReference type="RefSeq" id="XP_022239621.1"/>
    </source>
</evidence>
<comment type="subcellular location">
    <subcellularLocation>
        <location evidence="4">Mitochondrion inner membrane</location>
        <topology evidence="4">Peripheral membrane protein</topology>
    </subcellularLocation>
</comment>
<dbReference type="PIRSF" id="PIRSF006230">
    <property type="entry name" value="MG442"/>
    <property type="match status" value="1"/>
</dbReference>
<dbReference type="Proteomes" id="UP000694941">
    <property type="component" value="Unplaced"/>
</dbReference>
<evidence type="ECO:0000256" key="4">
    <source>
        <dbReference type="PIRNR" id="PIRNR006230"/>
    </source>
</evidence>
<accession>A0ABM1S7L6</accession>
<dbReference type="RefSeq" id="XP_022239621.1">
    <property type="nucleotide sequence ID" value="XM_022383913.1"/>
</dbReference>
<sequence>MTSKFPSVIPRFRESYTFANKDLSKWFPGHMHKGMKQMQRKLKMVDCILEVHDARIPFSGRNPNFYHLLTAVKPHILVLNKVDLADVTSQKQIEQSLKEQGINKIIFTNCKDQKDRGLKKVLPTVTDLVTNTERYNRVESKEFHLMAIGVPNVGKSSLINMLRHRHLKKGKASRVGALAGITRSVLERIKISEDPPIYLLDTPGILAPSVKNVEVGLRLALCATIKDHLVGEDVIADYLLYWLNKHQNFSYVQYLGIDEPSDDIRLVLLKTAVNLGKTVKVLSSEGSWVQMPNLQAASSHFIKGFREGKFGKVLLDDEFL</sequence>
<keyword evidence="6" id="KW-1185">Reference proteome</keyword>
<dbReference type="InterPro" id="IPR023179">
    <property type="entry name" value="GTP-bd_ortho_bundle_sf"/>
</dbReference>
<gene>
    <name evidence="7 8" type="primary">LOC106457862</name>
</gene>
<protein>
    <recommendedName>
        <fullName evidence="4">Mitochondrial GTPase 1</fullName>
    </recommendedName>
</protein>
<dbReference type="GeneID" id="106457862"/>
<dbReference type="Pfam" id="PF01926">
    <property type="entry name" value="MMR_HSR1"/>
    <property type="match status" value="1"/>
</dbReference>
<dbReference type="InterPro" id="IPR030378">
    <property type="entry name" value="G_CP_dom"/>
</dbReference>
<dbReference type="PANTHER" id="PTHR45782">
    <property type="entry name" value="MITOCHONDRIAL RIBOSOME-ASSOCIATED GTPASE 1"/>
    <property type="match status" value="1"/>
</dbReference>
<dbReference type="PANTHER" id="PTHR45782:SF4">
    <property type="entry name" value="MITOCHONDRIAL RIBOSOME-ASSOCIATED GTPASE 1"/>
    <property type="match status" value="1"/>
</dbReference>
<keyword evidence="2 4" id="KW-0342">GTP-binding</keyword>
<comment type="function">
    <text evidence="3 4">Plays a role in the regulation of the mitochondrial ribosome assembly and of translational activity. Displays mitochondrial GTPase activity.</text>
</comment>